<accession>A0A4Z1JKL7</accession>
<dbReference type="STRING" id="278938.A0A4Z1JKL7"/>
<organism evidence="3 4">
    <name type="scientific">Botrytis elliptica</name>
    <dbReference type="NCBI Taxonomy" id="278938"/>
    <lineage>
        <taxon>Eukaryota</taxon>
        <taxon>Fungi</taxon>
        <taxon>Dikarya</taxon>
        <taxon>Ascomycota</taxon>
        <taxon>Pezizomycotina</taxon>
        <taxon>Leotiomycetes</taxon>
        <taxon>Helotiales</taxon>
        <taxon>Sclerotiniaceae</taxon>
        <taxon>Botrytis</taxon>
    </lineage>
</organism>
<evidence type="ECO:0000313" key="4">
    <source>
        <dbReference type="Proteomes" id="UP000297229"/>
    </source>
</evidence>
<keyword evidence="1" id="KW-0812">Transmembrane</keyword>
<feature type="domain" description="Heterokaryon incompatibility" evidence="2">
    <location>
        <begin position="157"/>
        <end position="322"/>
    </location>
</feature>
<protein>
    <recommendedName>
        <fullName evidence="2">Heterokaryon incompatibility domain-containing protein</fullName>
    </recommendedName>
</protein>
<comment type="caution">
    <text evidence="3">The sequence shown here is derived from an EMBL/GenBank/DDBJ whole genome shotgun (WGS) entry which is preliminary data.</text>
</comment>
<dbReference type="InterPro" id="IPR010730">
    <property type="entry name" value="HET"/>
</dbReference>
<evidence type="ECO:0000313" key="3">
    <source>
        <dbReference type="EMBL" id="TGO74205.1"/>
    </source>
</evidence>
<evidence type="ECO:0000256" key="1">
    <source>
        <dbReference type="SAM" id="Phobius"/>
    </source>
</evidence>
<dbReference type="EMBL" id="PQXM01000298">
    <property type="protein sequence ID" value="TGO74205.1"/>
    <property type="molecule type" value="Genomic_DNA"/>
</dbReference>
<dbReference type="Pfam" id="PF06985">
    <property type="entry name" value="HET"/>
    <property type="match status" value="1"/>
</dbReference>
<keyword evidence="1" id="KW-0472">Membrane</keyword>
<dbReference type="PANTHER" id="PTHR24148:SF78">
    <property type="entry name" value="HETEROKARYON INCOMPATIBILITY DOMAIN-CONTAINING PROTEIN"/>
    <property type="match status" value="1"/>
</dbReference>
<proteinExistence type="predicted"/>
<dbReference type="AlphaFoldDB" id="A0A4Z1JKL7"/>
<feature type="transmembrane region" description="Helical" evidence="1">
    <location>
        <begin position="60"/>
        <end position="83"/>
    </location>
</feature>
<evidence type="ECO:0000259" key="2">
    <source>
        <dbReference type="Pfam" id="PF06985"/>
    </source>
</evidence>
<keyword evidence="4" id="KW-1185">Reference proteome</keyword>
<reference evidence="3 4" key="1">
    <citation type="submission" date="2017-12" db="EMBL/GenBank/DDBJ databases">
        <title>Comparative genomics of Botrytis spp.</title>
        <authorList>
            <person name="Valero-Jimenez C.A."/>
            <person name="Tapia P."/>
            <person name="Veloso J."/>
            <person name="Silva-Moreno E."/>
            <person name="Staats M."/>
            <person name="Valdes J.H."/>
            <person name="Van Kan J.A.L."/>
        </authorList>
    </citation>
    <scope>NUCLEOTIDE SEQUENCE [LARGE SCALE GENOMIC DNA]</scope>
    <source>
        <strain evidence="3 4">Be9601</strain>
    </source>
</reference>
<sequence length="688" mass="78739">MFSVSVLKRYRRVPFKTQATLRPILVTPYQNRIHFQIPVRQAHTKPPSSFLSGARFKIRYYSYMVVFMLCFTVASGTIDWILVDPLKSVYAKNVTHKSKYSSASYQYGILRKGYIRLVSIKAGNADDPIELEMNHVKFHPVAIYGVLPSFFPNVPTYEALSYAWGESEDTVPIKLNGQPFNITTNLHSALLVLRDNSNPPSLWIDAICLDQNDPSEKDKQLRIMHLIYMNATRVLVWLGADDKSVDLHAAAEIISHFRMKKRELQRKAQSIAEKEPSADFQVWLQKWVNCDWHTGLEYVSGWKAVQNILARPYFTRSWIIQEMVLSSNRKIIVGDHDVTGILDLVSVIHIFPQIENRIPAQYLNEPDVIPRIYELSLAMQTYRTALKSMYVVPGTNREFKLAGQNGLNLGELLARFRGKKSTLPMDQVYSVLGMTIDASIMYKMPSWTSWSRKRPTQRLPQFNHRQSLRKLCTDTTRYILKEDGDLGALRMINTHAKPTKDKDWPSWVPDFSSPLPGPGEPESMQWNLESSTFPQNKNKFFVDRGRLVVYGHVLGEIEDLVGIIQRNGEYSNKTGDRPSELKKENLRLSQYRDGFGFLPLAVSRDSKGRYVFGGTSMRKGDLVVVVGKGRDPLILRRLEYGEEPGGESRKESTVYQLVATANIPGIEKIQKKLALDDIQWDVKKMIIK</sequence>
<name>A0A4Z1JKL7_9HELO</name>
<dbReference type="Proteomes" id="UP000297229">
    <property type="component" value="Unassembled WGS sequence"/>
</dbReference>
<keyword evidence="1" id="KW-1133">Transmembrane helix</keyword>
<dbReference type="InterPro" id="IPR052895">
    <property type="entry name" value="HetReg/Transcr_Mod"/>
</dbReference>
<dbReference type="PANTHER" id="PTHR24148">
    <property type="entry name" value="ANKYRIN REPEAT DOMAIN-CONTAINING PROTEIN 39 HOMOLOG-RELATED"/>
    <property type="match status" value="1"/>
</dbReference>
<gene>
    <name evidence="3" type="ORF">BELL_0300g00100</name>
</gene>